<accession>A0A1D1ZBG8</accession>
<dbReference type="SUPFAM" id="SSF102588">
    <property type="entry name" value="LmbE-like"/>
    <property type="match status" value="1"/>
</dbReference>
<comment type="similarity">
    <text evidence="1">Belongs to the PIGL family.</text>
</comment>
<reference evidence="4" key="1">
    <citation type="submission" date="2015-07" db="EMBL/GenBank/DDBJ databases">
        <title>Transcriptome Assembly of Anthurium amnicola.</title>
        <authorList>
            <person name="Suzuki J."/>
        </authorList>
    </citation>
    <scope>NUCLEOTIDE SEQUENCE</scope>
</reference>
<dbReference type="GO" id="GO:0005783">
    <property type="term" value="C:endoplasmic reticulum"/>
    <property type="evidence" value="ECO:0007669"/>
    <property type="project" value="TreeGrafter"/>
</dbReference>
<keyword evidence="3" id="KW-0472">Membrane</keyword>
<protein>
    <recommendedName>
        <fullName evidence="2">N-acetylglucosaminylphosphatidylinositol deacetylase</fullName>
        <ecNumber evidence="2">3.5.1.89</ecNumber>
    </recommendedName>
</protein>
<dbReference type="UniPathway" id="UPA00196"/>
<evidence type="ECO:0000256" key="1">
    <source>
        <dbReference type="ARBA" id="ARBA00006066"/>
    </source>
</evidence>
<dbReference type="GO" id="GO:0000225">
    <property type="term" value="F:N-acetylglucosaminylphosphatidylinositol deacetylase activity"/>
    <property type="evidence" value="ECO:0007669"/>
    <property type="project" value="UniProtKB-EC"/>
</dbReference>
<dbReference type="PANTHER" id="PTHR12993:SF11">
    <property type="entry name" value="N-ACETYLGLUCOSAMINYL-PHOSPHATIDYLINOSITOL DE-N-ACETYLASE"/>
    <property type="match status" value="1"/>
</dbReference>
<dbReference type="Pfam" id="PF02585">
    <property type="entry name" value="PIG-L"/>
    <property type="match status" value="1"/>
</dbReference>
<proteinExistence type="inferred from homology"/>
<dbReference type="GO" id="GO:0006506">
    <property type="term" value="P:GPI anchor biosynthetic process"/>
    <property type="evidence" value="ECO:0007669"/>
    <property type="project" value="UniProtKB-UniPathway"/>
</dbReference>
<keyword evidence="3" id="KW-1133">Transmembrane helix</keyword>
<dbReference type="InterPro" id="IPR024078">
    <property type="entry name" value="LmbE-like_dom_sf"/>
</dbReference>
<organism evidence="4">
    <name type="scientific">Anthurium amnicola</name>
    <dbReference type="NCBI Taxonomy" id="1678845"/>
    <lineage>
        <taxon>Eukaryota</taxon>
        <taxon>Viridiplantae</taxon>
        <taxon>Streptophyta</taxon>
        <taxon>Embryophyta</taxon>
        <taxon>Tracheophyta</taxon>
        <taxon>Spermatophyta</taxon>
        <taxon>Magnoliopsida</taxon>
        <taxon>Liliopsida</taxon>
        <taxon>Araceae</taxon>
        <taxon>Pothoideae</taxon>
        <taxon>Potheae</taxon>
        <taxon>Anthurium</taxon>
    </lineage>
</organism>
<feature type="non-terminal residue" evidence="4">
    <location>
        <position position="252"/>
    </location>
</feature>
<dbReference type="InterPro" id="IPR003737">
    <property type="entry name" value="GlcNAc_PI_deacetylase-related"/>
</dbReference>
<evidence type="ECO:0000256" key="3">
    <source>
        <dbReference type="SAM" id="Phobius"/>
    </source>
</evidence>
<evidence type="ECO:0000313" key="4">
    <source>
        <dbReference type="EMBL" id="JAT64163.1"/>
    </source>
</evidence>
<sequence length="252" mass="28716">GQKFGKPKDAVCFRDAVVPNKLHEAIPSTAATARRRRSPQVLLPSSRSPGVLIPLQDRRQDPNIMAWLLVLLTIFLLWMLSLWKVLYSSKSTLSNVLTYSNDKGFKRQNVLLVLAHPDDESMFFSPTIQFFISKGHNIHILCMSTGNADGKGYIRKEELYRVCAILKVPPQRVKVLDHPNLQDGLKEQWQHNLLATIIGEEVNMREIDKIITFDSHGISGHQNHRDVHHGLCMLLQEKRPEVEAWELISTSI</sequence>
<feature type="transmembrane region" description="Helical" evidence="3">
    <location>
        <begin position="64"/>
        <end position="83"/>
    </location>
</feature>
<gene>
    <name evidence="4" type="primary">SPAPB2B4.01c_3</name>
    <name evidence="4" type="ORF">g.120551</name>
</gene>
<dbReference type="AlphaFoldDB" id="A0A1D1ZBG8"/>
<evidence type="ECO:0000256" key="2">
    <source>
        <dbReference type="ARBA" id="ARBA00012176"/>
    </source>
</evidence>
<name>A0A1D1ZBG8_9ARAE</name>
<dbReference type="EMBL" id="GDJX01003773">
    <property type="protein sequence ID" value="JAT64163.1"/>
    <property type="molecule type" value="Transcribed_RNA"/>
</dbReference>
<dbReference type="EC" id="3.5.1.89" evidence="2"/>
<dbReference type="GO" id="GO:0016020">
    <property type="term" value="C:membrane"/>
    <property type="evidence" value="ECO:0007669"/>
    <property type="project" value="GOC"/>
</dbReference>
<keyword evidence="3" id="KW-0812">Transmembrane</keyword>
<feature type="non-terminal residue" evidence="4">
    <location>
        <position position="1"/>
    </location>
</feature>
<dbReference type="PANTHER" id="PTHR12993">
    <property type="entry name" value="N-ACETYLGLUCOSAMINYL-PHOSPHATIDYLINOSITOL DE-N-ACETYLASE-RELATED"/>
    <property type="match status" value="1"/>
</dbReference>
<dbReference type="Gene3D" id="3.40.50.10320">
    <property type="entry name" value="LmbE-like"/>
    <property type="match status" value="1"/>
</dbReference>